<keyword evidence="7" id="KW-1185">Reference proteome</keyword>
<keyword evidence="4 5" id="KW-0472">Membrane</keyword>
<evidence type="ECO:0000256" key="2">
    <source>
        <dbReference type="ARBA" id="ARBA00022692"/>
    </source>
</evidence>
<feature type="transmembrane region" description="Helical" evidence="5">
    <location>
        <begin position="491"/>
        <end position="513"/>
    </location>
</feature>
<dbReference type="PANTHER" id="PTHR11785">
    <property type="entry name" value="AMINO ACID TRANSPORTER"/>
    <property type="match status" value="1"/>
</dbReference>
<feature type="transmembrane region" description="Helical" evidence="5">
    <location>
        <begin position="143"/>
        <end position="165"/>
    </location>
</feature>
<dbReference type="AlphaFoldDB" id="A0A7D9CXL4"/>
<feature type="transmembrane region" description="Helical" evidence="5">
    <location>
        <begin position="295"/>
        <end position="316"/>
    </location>
</feature>
<comment type="subcellular location">
    <subcellularLocation>
        <location evidence="1">Membrane</location>
        <topology evidence="1">Multi-pass membrane protein</topology>
    </subcellularLocation>
</comment>
<accession>A0A7D9CXL4</accession>
<dbReference type="GO" id="GO:0016020">
    <property type="term" value="C:membrane"/>
    <property type="evidence" value="ECO:0007669"/>
    <property type="project" value="UniProtKB-SubCell"/>
</dbReference>
<evidence type="ECO:0000313" key="6">
    <source>
        <dbReference type="EMBL" id="VUG17673.1"/>
    </source>
</evidence>
<feature type="transmembrane region" description="Helical" evidence="5">
    <location>
        <begin position="456"/>
        <end position="476"/>
    </location>
</feature>
<feature type="transmembrane region" description="Helical" evidence="5">
    <location>
        <begin position="427"/>
        <end position="444"/>
    </location>
</feature>
<dbReference type="GO" id="GO:0015179">
    <property type="term" value="F:L-amino acid transmembrane transporter activity"/>
    <property type="evidence" value="ECO:0007669"/>
    <property type="project" value="TreeGrafter"/>
</dbReference>
<feature type="transmembrane region" description="Helical" evidence="5">
    <location>
        <begin position="185"/>
        <end position="204"/>
    </location>
</feature>
<dbReference type="InterPro" id="IPR050598">
    <property type="entry name" value="AminoAcid_Transporter"/>
</dbReference>
<feature type="transmembrane region" description="Helical" evidence="5">
    <location>
        <begin position="95"/>
        <end position="122"/>
    </location>
</feature>
<dbReference type="Pfam" id="PF13520">
    <property type="entry name" value="AA_permease_2"/>
    <property type="match status" value="1"/>
</dbReference>
<protein>
    <submittedName>
        <fullName evidence="6">DEBR0S2_13520g1_1</fullName>
    </submittedName>
</protein>
<evidence type="ECO:0000256" key="5">
    <source>
        <dbReference type="SAM" id="Phobius"/>
    </source>
</evidence>
<evidence type="ECO:0000256" key="1">
    <source>
        <dbReference type="ARBA" id="ARBA00004141"/>
    </source>
</evidence>
<dbReference type="EMBL" id="CABFWN010000002">
    <property type="protein sequence ID" value="VUG17673.1"/>
    <property type="molecule type" value="Genomic_DNA"/>
</dbReference>
<evidence type="ECO:0000256" key="3">
    <source>
        <dbReference type="ARBA" id="ARBA00022989"/>
    </source>
</evidence>
<organism evidence="6 7">
    <name type="scientific">Dekkera bruxellensis</name>
    <name type="common">Brettanomyces custersii</name>
    <dbReference type="NCBI Taxonomy" id="5007"/>
    <lineage>
        <taxon>Eukaryota</taxon>
        <taxon>Fungi</taxon>
        <taxon>Dikarya</taxon>
        <taxon>Ascomycota</taxon>
        <taxon>Saccharomycotina</taxon>
        <taxon>Pichiomycetes</taxon>
        <taxon>Pichiales</taxon>
        <taxon>Pichiaceae</taxon>
        <taxon>Brettanomyces</taxon>
    </lineage>
</organism>
<name>A0A7D9CXL4_DEKBR</name>
<feature type="transmembrane region" description="Helical" evidence="5">
    <location>
        <begin position="346"/>
        <end position="366"/>
    </location>
</feature>
<feature type="transmembrane region" description="Helical" evidence="5">
    <location>
        <begin position="397"/>
        <end position="415"/>
    </location>
</feature>
<proteinExistence type="predicted"/>
<reference evidence="6 7" key="1">
    <citation type="submission" date="2019-07" db="EMBL/GenBank/DDBJ databases">
        <authorList>
            <person name="Friedrich A."/>
            <person name="Schacherer J."/>
        </authorList>
    </citation>
    <scope>NUCLEOTIDE SEQUENCE [LARGE SCALE GENOMIC DNA]</scope>
</reference>
<dbReference type="PIRSF" id="PIRSF006060">
    <property type="entry name" value="AA_transporter"/>
    <property type="match status" value="1"/>
</dbReference>
<feature type="transmembrane region" description="Helical" evidence="5">
    <location>
        <begin position="216"/>
        <end position="235"/>
    </location>
</feature>
<dbReference type="InterPro" id="IPR002293">
    <property type="entry name" value="AA/rel_permease1"/>
</dbReference>
<keyword evidence="2 5" id="KW-0812">Transmembrane</keyword>
<dbReference type="Proteomes" id="UP000478008">
    <property type="component" value="Unassembled WGS sequence"/>
</dbReference>
<dbReference type="PANTHER" id="PTHR11785:SF382">
    <property type="entry name" value="LOW-AFFINITY METHIONINE PERMEASE"/>
    <property type="match status" value="1"/>
</dbReference>
<keyword evidence="3 5" id="KW-1133">Transmembrane helix</keyword>
<dbReference type="Gene3D" id="1.20.1740.10">
    <property type="entry name" value="Amino acid/polyamine transporter I"/>
    <property type="match status" value="1"/>
</dbReference>
<feature type="transmembrane region" description="Helical" evidence="5">
    <location>
        <begin position="61"/>
        <end position="83"/>
    </location>
</feature>
<evidence type="ECO:0000313" key="7">
    <source>
        <dbReference type="Proteomes" id="UP000478008"/>
    </source>
</evidence>
<sequence>MSHDKKYNINESVQMLSPEQEANSDQDSDVTTSLGVVTSTNSFDTVISLENTEETPIGRHIGSFGVVMMIVQRIIGSGIFAVSGSIYQDVGGSPFLFFLVWACAGYMSFAGVFCFLELGSLVPRSGGMKVFLEYIYYRCRMMVTVIFGLYSIMFGFTISNAIIFGEYTLYALGFDNAGKETAKHVGLLFVALMCVVNGISPHLGVKTQNVVGALKLALLFLMALSGIWVLVFPSSMTHVTNQLHWSDFFAVKREITVGSLGSALLKAVFSFDGWQTAQIVANEIKDPVKTMNFAAPLALALINGCYFCINLSYLAVIPDEDLSKLQEMVGSILMERIFGPIIGKRLLTLTVAISAAGNIMTVLYHISRMNQEIFREGFLPFSRFFASNKPFGSPMRCLVFPLVISGVFLLVPTPSNVYNWVINLEGYPSQLFVGLTCFGIILLRRRNLGKEPAFKARLIHIVFVTVFDAFVCISALNPHSMSKEYEGFPNYAYVALSILFAGFLYWLVMFKILPRLGHYKLEKATIRLSDGLTMKKWEKIRGGEARAVV</sequence>
<feature type="transmembrane region" description="Helical" evidence="5">
    <location>
        <begin position="255"/>
        <end position="274"/>
    </location>
</feature>
<evidence type="ECO:0000256" key="4">
    <source>
        <dbReference type="ARBA" id="ARBA00023136"/>
    </source>
</evidence>
<gene>
    <name evidence="6" type="primary">MUP3</name>
    <name evidence="6" type="ORF">DEBR0S2_13520G</name>
</gene>